<sequence length="976" mass="106791">MGYLLKEALKTICGINQWSYAVFWKIGCQNPKLLIWEECYYEPIPCSALPRISGIESPELAFDEWEACWVSAEAQTSQLGVQAEDNVRLLVNKMMMSNQVNIVGEGLVGRVAFTGNHQWIRSENYAREAHPPEVLNEVCQQFSAGMQTVAIIPVLRQGVVQLGSSLAIMENMGFVNYVKALILQLGCVPGAFLSDNYRTKEPSPKIGLPVCFGKSVSADLSGNYKVTTSTPPISDSCNQQSISSQAPGLIGQPSHSFFGHIHDNLQSAASTFQTPNLAQSLVKSHDDLCQTKVIPVMKQDIPLRSQLESRVTGAEVNASNPEVWLNQQVSLYIPRSGFDQQPCVGSSSANYNSLRLMQEQNLSDAGVRVHANNSLSASSGFMTSQLRTNGGLISSSHKDSATKLLLEGSQLQNGVASHLRSIPNPCSPISHRSANSSMSCTHLVGSGLQNAGSPKTEVSISDLADHSTINHLLSGSSDHRHHPTDDKPTQIELVQKKEKIENDLFQALGIPLSHLDEHTSSRDQIPGFLHDSQMHDYGNHSPRSKSAKYEDACVQPPSGDDLFDILGVDFKNKLFNGNWNNFPNNEPDSNTQDLGKKYSTSMNLHDTGSDLYSVNGGNSDSGIFCVTGTDHLLDAVVSKVHSAAKQSSDDNVSCRTTLTKISSSSIPNASPSYDWVSASDQTQGDLFGLTKNLAKAGAVGSCSFRSDCSKEDTGNYSQTSSIYGSQISSWVEQGHNMKQNSSVSTAYSKRPDEVSKSNRKRLKPGENPRPRPKDRQMIQDRVKELREIVPNGAKCSIDALLERTIKHMVFLQSVTKHADKIKQTGDSKIISKEGGLLLKDNFEGGATWAYEVSSQSMVCPIIVEDLNPPRQMLVEMLCEERGLFLEIADIIRGLGLTILKGVMETRNDKIWARFAVEANRDVTRMEIFLSLVRLLEQTVESSAAAVNCVDNDNMLVHQSFHQAASIPVTGRPCSLQ</sequence>
<dbReference type="GO" id="GO:0003700">
    <property type="term" value="F:DNA-binding transcription factor activity"/>
    <property type="evidence" value="ECO:0007669"/>
    <property type="project" value="InterPro"/>
</dbReference>
<dbReference type="InterPro" id="IPR043561">
    <property type="entry name" value="LHW-like"/>
</dbReference>
<keyword evidence="7" id="KW-0560">Oxidoreductase</keyword>
<accession>A0A5B6YGT4</accession>
<dbReference type="GO" id="GO:0004362">
    <property type="term" value="F:glutathione-disulfide reductase (NADPH) activity"/>
    <property type="evidence" value="ECO:0007669"/>
    <property type="project" value="UniProtKB-EC"/>
</dbReference>
<protein>
    <submittedName>
        <fullName evidence="7">Putative transcription factor LHW-like isoform X1</fullName>
        <ecNumber evidence="7">1.8.1.7</ecNumber>
    </submittedName>
</protein>
<dbReference type="CDD" id="cd18915">
    <property type="entry name" value="bHLH_AtLHW_like"/>
    <property type="match status" value="1"/>
</dbReference>
<dbReference type="AlphaFoldDB" id="A0A5B6YGT4"/>
<keyword evidence="3" id="KW-0804">Transcription</keyword>
<comment type="subcellular location">
    <subcellularLocation>
        <location evidence="1">Nucleus</location>
    </subcellularLocation>
</comment>
<evidence type="ECO:0000313" key="7">
    <source>
        <dbReference type="EMBL" id="MPA30942.1"/>
    </source>
</evidence>
<gene>
    <name evidence="7" type="ORF">Din_000383</name>
</gene>
<dbReference type="InterPro" id="IPR011598">
    <property type="entry name" value="bHLH_dom"/>
</dbReference>
<evidence type="ECO:0000256" key="5">
    <source>
        <dbReference type="SAM" id="MobiDB-lite"/>
    </source>
</evidence>
<dbReference type="PANTHER" id="PTHR46196:SF4">
    <property type="entry name" value="TRANSCRIPTION FACTOR LHW"/>
    <property type="match status" value="1"/>
</dbReference>
<evidence type="ECO:0000256" key="1">
    <source>
        <dbReference type="ARBA" id="ARBA00004123"/>
    </source>
</evidence>
<dbReference type="InterPro" id="IPR025610">
    <property type="entry name" value="MYC/MYB_N"/>
</dbReference>
<evidence type="ECO:0000256" key="2">
    <source>
        <dbReference type="ARBA" id="ARBA00023015"/>
    </source>
</evidence>
<dbReference type="PROSITE" id="PS50888">
    <property type="entry name" value="BHLH"/>
    <property type="match status" value="1"/>
</dbReference>
<dbReference type="PANTHER" id="PTHR46196">
    <property type="entry name" value="TRANSCRIPTION FACTOR BHLH155-LIKE ISOFORM X1-RELATED"/>
    <property type="match status" value="1"/>
</dbReference>
<dbReference type="GO" id="GO:0046983">
    <property type="term" value="F:protein dimerization activity"/>
    <property type="evidence" value="ECO:0007669"/>
    <property type="project" value="InterPro"/>
</dbReference>
<dbReference type="EMBL" id="GHES01000383">
    <property type="protein sequence ID" value="MPA30942.1"/>
    <property type="molecule type" value="Transcribed_RNA"/>
</dbReference>
<dbReference type="Pfam" id="PF14215">
    <property type="entry name" value="bHLH-MYC_N"/>
    <property type="match status" value="1"/>
</dbReference>
<feature type="region of interest" description="Disordered" evidence="5">
    <location>
        <begin position="735"/>
        <end position="777"/>
    </location>
</feature>
<organism evidence="7">
    <name type="scientific">Davidia involucrata</name>
    <name type="common">Dove tree</name>
    <dbReference type="NCBI Taxonomy" id="16924"/>
    <lineage>
        <taxon>Eukaryota</taxon>
        <taxon>Viridiplantae</taxon>
        <taxon>Streptophyta</taxon>
        <taxon>Embryophyta</taxon>
        <taxon>Tracheophyta</taxon>
        <taxon>Spermatophyta</taxon>
        <taxon>Magnoliopsida</taxon>
        <taxon>eudicotyledons</taxon>
        <taxon>Gunneridae</taxon>
        <taxon>Pentapetalae</taxon>
        <taxon>asterids</taxon>
        <taxon>Cornales</taxon>
        <taxon>Nyssaceae</taxon>
        <taxon>Davidia</taxon>
    </lineage>
</organism>
<dbReference type="EC" id="1.8.1.7" evidence="7"/>
<feature type="compositionally biased region" description="Basic and acidic residues" evidence="5">
    <location>
        <begin position="763"/>
        <end position="777"/>
    </location>
</feature>
<evidence type="ECO:0000259" key="6">
    <source>
        <dbReference type="PROSITE" id="PS50888"/>
    </source>
</evidence>
<keyword evidence="2" id="KW-0805">Transcription regulation</keyword>
<feature type="compositionally biased region" description="Polar residues" evidence="5">
    <location>
        <begin position="735"/>
        <end position="747"/>
    </location>
</feature>
<keyword evidence="4" id="KW-0539">Nucleus</keyword>
<reference evidence="7" key="1">
    <citation type="submission" date="2019-08" db="EMBL/GenBank/DDBJ databases">
        <title>Reference gene set and small RNA set construction with multiple tissues from Davidia involucrata Baill.</title>
        <authorList>
            <person name="Yang H."/>
            <person name="Zhou C."/>
            <person name="Li G."/>
            <person name="Wang J."/>
            <person name="Gao P."/>
            <person name="Wang M."/>
            <person name="Wang R."/>
            <person name="Zhao Y."/>
        </authorList>
    </citation>
    <scope>NUCLEOTIDE SEQUENCE</scope>
    <source>
        <tissue evidence="7">Mixed with DoveR01_LX</tissue>
    </source>
</reference>
<feature type="domain" description="BHLH" evidence="6">
    <location>
        <begin position="762"/>
        <end position="811"/>
    </location>
</feature>
<dbReference type="Pfam" id="PF23176">
    <property type="entry name" value="bHLH_LHW"/>
    <property type="match status" value="1"/>
</dbReference>
<name>A0A5B6YGT4_DAVIN</name>
<evidence type="ECO:0000256" key="4">
    <source>
        <dbReference type="ARBA" id="ARBA00023242"/>
    </source>
</evidence>
<evidence type="ECO:0000256" key="3">
    <source>
        <dbReference type="ARBA" id="ARBA00023163"/>
    </source>
</evidence>
<dbReference type="GO" id="GO:0005634">
    <property type="term" value="C:nucleus"/>
    <property type="evidence" value="ECO:0007669"/>
    <property type="project" value="UniProtKB-SubCell"/>
</dbReference>
<proteinExistence type="predicted"/>